<sequence length="123" mass="13669">MIVYLLKCYIKKIKYFPPCLGEHLKLSVLGCHHRTGGGGRQQPPNLGGRAGGQSPNPSRLSRLWKGVRWKNGIIKKEADGMSDFKARCGQRPPLLLRSKVRMPLSDGMATVDHASNNQKSNFN</sequence>
<comment type="caution">
    <text evidence="2">The sequence shown here is derived from an EMBL/GenBank/DDBJ whole genome shotgun (WGS) entry which is preliminary data.</text>
</comment>
<dbReference type="EMBL" id="BGZK01000883">
    <property type="protein sequence ID" value="GBP63952.1"/>
    <property type="molecule type" value="Genomic_DNA"/>
</dbReference>
<feature type="region of interest" description="Disordered" evidence="1">
    <location>
        <begin position="34"/>
        <end position="60"/>
    </location>
</feature>
<proteinExistence type="predicted"/>
<dbReference type="Proteomes" id="UP000299102">
    <property type="component" value="Unassembled WGS sequence"/>
</dbReference>
<organism evidence="2 3">
    <name type="scientific">Eumeta variegata</name>
    <name type="common">Bagworm moth</name>
    <name type="synonym">Eumeta japonica</name>
    <dbReference type="NCBI Taxonomy" id="151549"/>
    <lineage>
        <taxon>Eukaryota</taxon>
        <taxon>Metazoa</taxon>
        <taxon>Ecdysozoa</taxon>
        <taxon>Arthropoda</taxon>
        <taxon>Hexapoda</taxon>
        <taxon>Insecta</taxon>
        <taxon>Pterygota</taxon>
        <taxon>Neoptera</taxon>
        <taxon>Endopterygota</taxon>
        <taxon>Lepidoptera</taxon>
        <taxon>Glossata</taxon>
        <taxon>Ditrysia</taxon>
        <taxon>Tineoidea</taxon>
        <taxon>Psychidae</taxon>
        <taxon>Oiketicinae</taxon>
        <taxon>Eumeta</taxon>
    </lineage>
</organism>
<protein>
    <submittedName>
        <fullName evidence="2">Uncharacterized protein</fullName>
    </submittedName>
</protein>
<evidence type="ECO:0000256" key="1">
    <source>
        <dbReference type="SAM" id="MobiDB-lite"/>
    </source>
</evidence>
<gene>
    <name evidence="2" type="ORF">EVAR_40203_1</name>
</gene>
<name>A0A4C1XLS0_EUMVA</name>
<evidence type="ECO:0000313" key="2">
    <source>
        <dbReference type="EMBL" id="GBP63952.1"/>
    </source>
</evidence>
<keyword evidence="3" id="KW-1185">Reference proteome</keyword>
<evidence type="ECO:0000313" key="3">
    <source>
        <dbReference type="Proteomes" id="UP000299102"/>
    </source>
</evidence>
<accession>A0A4C1XLS0</accession>
<dbReference type="AlphaFoldDB" id="A0A4C1XLS0"/>
<reference evidence="2 3" key="1">
    <citation type="journal article" date="2019" name="Commun. Biol.">
        <title>The bagworm genome reveals a unique fibroin gene that provides high tensile strength.</title>
        <authorList>
            <person name="Kono N."/>
            <person name="Nakamura H."/>
            <person name="Ohtoshi R."/>
            <person name="Tomita M."/>
            <person name="Numata K."/>
            <person name="Arakawa K."/>
        </authorList>
    </citation>
    <scope>NUCLEOTIDE SEQUENCE [LARGE SCALE GENOMIC DNA]</scope>
</reference>